<proteinExistence type="predicted"/>
<keyword evidence="2" id="KW-1185">Reference proteome</keyword>
<dbReference type="Proteomes" id="UP001432222">
    <property type="component" value="Chromosome"/>
</dbReference>
<organism evidence="1 2">
    <name type="scientific">Kitasatospora purpeofusca</name>
    <dbReference type="NCBI Taxonomy" id="67352"/>
    <lineage>
        <taxon>Bacteria</taxon>
        <taxon>Bacillati</taxon>
        <taxon>Actinomycetota</taxon>
        <taxon>Actinomycetes</taxon>
        <taxon>Kitasatosporales</taxon>
        <taxon>Streptomycetaceae</taxon>
        <taxon>Kitasatospora</taxon>
    </lineage>
</organism>
<dbReference type="EMBL" id="CP108110">
    <property type="protein sequence ID" value="WUQ88449.1"/>
    <property type="molecule type" value="Genomic_DNA"/>
</dbReference>
<sequence>MADTSTPPTEPLHYAVDLTPADVRAVHAFLREQILPIEGDSAFGSAEQRAARALSSLVRTATARAEAMLERLIENPDDRHRTDNLNNLRQSWQSLVEAAEEWADTPGFDRRRWREVDADPASAALRHRLVAKQRAESSTDARA</sequence>
<dbReference type="RefSeq" id="WP_328958997.1">
    <property type="nucleotide sequence ID" value="NZ_CP108110.1"/>
</dbReference>
<evidence type="ECO:0000313" key="1">
    <source>
        <dbReference type="EMBL" id="WUQ88449.1"/>
    </source>
</evidence>
<protein>
    <submittedName>
        <fullName evidence="1">Uncharacterized protein</fullName>
    </submittedName>
</protein>
<reference evidence="1" key="1">
    <citation type="submission" date="2022-10" db="EMBL/GenBank/DDBJ databases">
        <title>The complete genomes of actinobacterial strains from the NBC collection.</title>
        <authorList>
            <person name="Joergensen T.S."/>
            <person name="Alvarez Arevalo M."/>
            <person name="Sterndorff E.B."/>
            <person name="Faurdal D."/>
            <person name="Vuksanovic O."/>
            <person name="Mourched A.-S."/>
            <person name="Charusanti P."/>
            <person name="Shaw S."/>
            <person name="Blin K."/>
            <person name="Weber T."/>
        </authorList>
    </citation>
    <scope>NUCLEOTIDE SEQUENCE</scope>
    <source>
        <strain evidence="1">NBC_00222</strain>
    </source>
</reference>
<accession>A0ABZ1UBR7</accession>
<evidence type="ECO:0000313" key="2">
    <source>
        <dbReference type="Proteomes" id="UP001432222"/>
    </source>
</evidence>
<name>A0ABZ1UBR7_9ACTN</name>
<gene>
    <name evidence="1" type="ORF">OHA16_38905</name>
</gene>